<dbReference type="PANTHER" id="PTHR30136">
    <property type="entry name" value="HELIX-TURN-HELIX TRANSCRIPTIONAL REGULATOR, ICLR FAMILY"/>
    <property type="match status" value="1"/>
</dbReference>
<keyword evidence="3" id="KW-0804">Transcription</keyword>
<evidence type="ECO:0000259" key="4">
    <source>
        <dbReference type="PROSITE" id="PS51077"/>
    </source>
</evidence>
<evidence type="ECO:0000256" key="2">
    <source>
        <dbReference type="ARBA" id="ARBA00023125"/>
    </source>
</evidence>
<feature type="domain" description="HTH iclR-type" evidence="4">
    <location>
        <begin position="11"/>
        <end position="74"/>
    </location>
</feature>
<keyword evidence="1" id="KW-0805">Transcription regulation</keyword>
<dbReference type="EMBL" id="JAUYVI010000001">
    <property type="protein sequence ID" value="MDQ7246078.1"/>
    <property type="molecule type" value="Genomic_DNA"/>
</dbReference>
<dbReference type="SUPFAM" id="SSF46785">
    <property type="entry name" value="Winged helix' DNA-binding domain"/>
    <property type="match status" value="1"/>
</dbReference>
<dbReference type="Pfam" id="PF09339">
    <property type="entry name" value="HTH_IclR"/>
    <property type="match status" value="1"/>
</dbReference>
<dbReference type="Gene3D" id="1.10.10.10">
    <property type="entry name" value="Winged helix-like DNA-binding domain superfamily/Winged helix DNA-binding domain"/>
    <property type="match status" value="1"/>
</dbReference>
<dbReference type="InterPro" id="IPR036390">
    <property type="entry name" value="WH_DNA-bd_sf"/>
</dbReference>
<protein>
    <submittedName>
        <fullName evidence="6">IclR family transcriptional regulator C-terminal domain-containing protein</fullName>
    </submittedName>
</protein>
<dbReference type="SUPFAM" id="SSF55781">
    <property type="entry name" value="GAF domain-like"/>
    <property type="match status" value="1"/>
</dbReference>
<dbReference type="InterPro" id="IPR050707">
    <property type="entry name" value="HTH_MetabolicPath_Reg"/>
</dbReference>
<evidence type="ECO:0000313" key="7">
    <source>
        <dbReference type="Proteomes" id="UP001230156"/>
    </source>
</evidence>
<dbReference type="InterPro" id="IPR005471">
    <property type="entry name" value="Tscrpt_reg_IclR_N"/>
</dbReference>
<organism evidence="6 7">
    <name type="scientific">Dongia sedimenti</name>
    <dbReference type="NCBI Taxonomy" id="3064282"/>
    <lineage>
        <taxon>Bacteria</taxon>
        <taxon>Pseudomonadati</taxon>
        <taxon>Pseudomonadota</taxon>
        <taxon>Alphaproteobacteria</taxon>
        <taxon>Rhodospirillales</taxon>
        <taxon>Dongiaceae</taxon>
        <taxon>Dongia</taxon>
    </lineage>
</organism>
<dbReference type="InterPro" id="IPR029016">
    <property type="entry name" value="GAF-like_dom_sf"/>
</dbReference>
<feature type="domain" description="IclR-ED" evidence="5">
    <location>
        <begin position="75"/>
        <end position="233"/>
    </location>
</feature>
<dbReference type="PROSITE" id="PS51077">
    <property type="entry name" value="HTH_ICLR"/>
    <property type="match status" value="1"/>
</dbReference>
<reference evidence="7" key="1">
    <citation type="submission" date="2023-08" db="EMBL/GenBank/DDBJ databases">
        <title>Rhodospirillaceae gen. nov., a novel taxon isolated from the Yangtze River Yuezi River estuary sludge.</title>
        <authorList>
            <person name="Ruan L."/>
        </authorList>
    </citation>
    <scope>NUCLEOTIDE SEQUENCE [LARGE SCALE GENOMIC DNA]</scope>
    <source>
        <strain evidence="7">R-7</strain>
    </source>
</reference>
<dbReference type="RefSeq" id="WP_379953446.1">
    <property type="nucleotide sequence ID" value="NZ_JAUYVI010000001.1"/>
</dbReference>
<dbReference type="Pfam" id="PF01614">
    <property type="entry name" value="IclR_C"/>
    <property type="match status" value="2"/>
</dbReference>
<evidence type="ECO:0000313" key="6">
    <source>
        <dbReference type="EMBL" id="MDQ7246078.1"/>
    </source>
</evidence>
<evidence type="ECO:0000256" key="3">
    <source>
        <dbReference type="ARBA" id="ARBA00023163"/>
    </source>
</evidence>
<keyword evidence="2" id="KW-0238">DNA-binding</keyword>
<accession>A0ABU0YED7</accession>
<dbReference type="InterPro" id="IPR014757">
    <property type="entry name" value="Tscrpt_reg_IclR_C"/>
</dbReference>
<gene>
    <name evidence="6" type="ORF">Q8A70_00295</name>
</gene>
<dbReference type="SMART" id="SM00346">
    <property type="entry name" value="HTH_ICLR"/>
    <property type="match status" value="1"/>
</dbReference>
<dbReference type="PANTHER" id="PTHR30136:SF35">
    <property type="entry name" value="HTH-TYPE TRANSCRIPTIONAL REGULATOR RV1719"/>
    <property type="match status" value="1"/>
</dbReference>
<dbReference type="Proteomes" id="UP001230156">
    <property type="component" value="Unassembled WGS sequence"/>
</dbReference>
<dbReference type="InterPro" id="IPR036388">
    <property type="entry name" value="WH-like_DNA-bd_sf"/>
</dbReference>
<comment type="caution">
    <text evidence="6">The sequence shown here is derived from an EMBL/GenBank/DDBJ whole genome shotgun (WGS) entry which is preliminary data.</text>
</comment>
<proteinExistence type="predicted"/>
<dbReference type="Gene3D" id="3.30.450.40">
    <property type="match status" value="2"/>
</dbReference>
<dbReference type="PROSITE" id="PS51078">
    <property type="entry name" value="ICLR_ED"/>
    <property type="match status" value="1"/>
</dbReference>
<evidence type="ECO:0000259" key="5">
    <source>
        <dbReference type="PROSITE" id="PS51078"/>
    </source>
</evidence>
<evidence type="ECO:0000256" key="1">
    <source>
        <dbReference type="ARBA" id="ARBA00023015"/>
    </source>
</evidence>
<sequence>MLAAMGERVRIQSLARADAILEVLATGPRTGRRLRVVAAALRLAPSTVATLLNSLVALEQVEKIASSGHYRLGRRLLRLGRIVERQVDLLELGRPGIIRLCQSTGETVNLLVPSATAMVVAESLKGDIVLKTSALKGAGLPLRGTASGKCFQAFGSAAINRDLAEIRRLGYATEEDEFQPGVIAVAAPILDGQSRILGTLSIHGPSHRFTVRRAARLGSLLKQEARRITASLP</sequence>
<keyword evidence="7" id="KW-1185">Reference proteome</keyword>
<name>A0ABU0YED7_9PROT</name>